<comment type="catalytic activity">
    <reaction evidence="14">
        <text>[protein]-peptidylproline (omega=180) = [protein]-peptidylproline (omega=0)</text>
        <dbReference type="Rhea" id="RHEA:16237"/>
        <dbReference type="Rhea" id="RHEA-COMP:10747"/>
        <dbReference type="Rhea" id="RHEA-COMP:10748"/>
        <dbReference type="ChEBI" id="CHEBI:83833"/>
        <dbReference type="ChEBI" id="CHEBI:83834"/>
        <dbReference type="EC" id="5.2.1.8"/>
    </reaction>
</comment>
<evidence type="ECO:0000256" key="1">
    <source>
        <dbReference type="ARBA" id="ARBA00004123"/>
    </source>
</evidence>
<evidence type="ECO:0000256" key="15">
    <source>
        <dbReference type="PROSITE-ProRule" id="PRU00339"/>
    </source>
</evidence>
<dbReference type="GO" id="GO:0003755">
    <property type="term" value="F:peptidyl-prolyl cis-trans isomerase activity"/>
    <property type="evidence" value="ECO:0007669"/>
    <property type="project" value="UniProtKB-KW"/>
</dbReference>
<evidence type="ECO:0000256" key="6">
    <source>
        <dbReference type="ARBA" id="ARBA00022553"/>
    </source>
</evidence>
<dbReference type="PANTHER" id="PTHR46512">
    <property type="entry name" value="PEPTIDYLPROLYL ISOMERASE"/>
    <property type="match status" value="1"/>
</dbReference>
<keyword evidence="10" id="KW-0007">Acetylation</keyword>
<dbReference type="PANTHER" id="PTHR46512:SF3">
    <property type="entry name" value="PEPTIDYL-PROLYL CIS-TRANS ISOMERASE FKBP8"/>
    <property type="match status" value="1"/>
</dbReference>
<dbReference type="SUPFAM" id="SSF54534">
    <property type="entry name" value="FKBP-like"/>
    <property type="match status" value="1"/>
</dbReference>
<feature type="domain" description="PPIase FKBP-type" evidence="18">
    <location>
        <begin position="152"/>
        <end position="237"/>
    </location>
</feature>
<reference evidence="19" key="1">
    <citation type="journal article" date="2014" name="Nature">
        <title>Elephant shark genome provides unique insights into gnathostome evolution.</title>
        <authorList>
            <consortium name="International Elephant Shark Genome Sequencing Consortium"/>
            <person name="Venkatesh B."/>
            <person name="Lee A.P."/>
            <person name="Ravi V."/>
            <person name="Maurya A.K."/>
            <person name="Lian M.M."/>
            <person name="Swann J.B."/>
            <person name="Ohta Y."/>
            <person name="Flajnik M.F."/>
            <person name="Sutoh Y."/>
            <person name="Kasahara M."/>
            <person name="Hoon S."/>
            <person name="Gangu V."/>
            <person name="Roy S.W."/>
            <person name="Irimia M."/>
            <person name="Korzh V."/>
            <person name="Kondrychyn I."/>
            <person name="Lim Z.W."/>
            <person name="Tay B.H."/>
            <person name="Tohari S."/>
            <person name="Kong K.W."/>
            <person name="Ho S."/>
            <person name="Lorente-Galdos B."/>
            <person name="Quilez J."/>
            <person name="Marques-Bonet T."/>
            <person name="Raney B.J."/>
            <person name="Ingham P.W."/>
            <person name="Tay A."/>
            <person name="Hillier L.W."/>
            <person name="Minx P."/>
            <person name="Boehm T."/>
            <person name="Wilson R.K."/>
            <person name="Brenner S."/>
            <person name="Warren W.C."/>
        </authorList>
    </citation>
    <scope>NUCLEOTIDE SEQUENCE</scope>
    <source>
        <tissue evidence="19">Intestine</tissue>
    </source>
</reference>
<keyword evidence="17" id="KW-0472">Membrane</keyword>
<keyword evidence="11" id="KW-0496">Mitochondrion</keyword>
<keyword evidence="9 15" id="KW-0802">TPR repeat</keyword>
<dbReference type="PROSITE" id="PS50059">
    <property type="entry name" value="FKBP_PPIASE"/>
    <property type="match status" value="1"/>
</dbReference>
<dbReference type="InterPro" id="IPR019734">
    <property type="entry name" value="TPR_rpt"/>
</dbReference>
<evidence type="ECO:0000256" key="11">
    <source>
        <dbReference type="ARBA" id="ARBA00023128"/>
    </source>
</evidence>
<keyword evidence="12" id="KW-0206">Cytoskeleton</keyword>
<evidence type="ECO:0000256" key="14">
    <source>
        <dbReference type="PROSITE-ProRule" id="PRU00277"/>
    </source>
</evidence>
<comment type="subcellular location">
    <subcellularLocation>
        <location evidence="3">Cytoplasm</location>
        <location evidence="3">Cytoskeleton</location>
    </subcellularLocation>
    <subcellularLocation>
        <location evidence="4">Cytoplasm</location>
        <location evidence="4">Cytosol</location>
    </subcellularLocation>
    <subcellularLocation>
        <location evidence="2">Mitochondrion</location>
    </subcellularLocation>
    <subcellularLocation>
        <location evidence="1">Nucleus</location>
    </subcellularLocation>
</comment>
<dbReference type="Gene3D" id="3.10.50.40">
    <property type="match status" value="1"/>
</dbReference>
<dbReference type="GO" id="GO:0044183">
    <property type="term" value="F:protein folding chaperone"/>
    <property type="evidence" value="ECO:0007669"/>
    <property type="project" value="TreeGrafter"/>
</dbReference>
<evidence type="ECO:0000256" key="16">
    <source>
        <dbReference type="SAM" id="MobiDB-lite"/>
    </source>
</evidence>
<dbReference type="SMART" id="SM00028">
    <property type="entry name" value="TPR"/>
    <property type="match status" value="3"/>
</dbReference>
<dbReference type="FunFam" id="1.25.40.10:FF:000113">
    <property type="entry name" value="Peptidylprolyl isomerase"/>
    <property type="match status" value="1"/>
</dbReference>
<dbReference type="PROSITE" id="PS50293">
    <property type="entry name" value="TPR_REGION"/>
    <property type="match status" value="1"/>
</dbReference>
<dbReference type="GO" id="GO:0005874">
    <property type="term" value="C:microtubule"/>
    <property type="evidence" value="ECO:0007669"/>
    <property type="project" value="UniProtKB-KW"/>
</dbReference>
<feature type="compositionally biased region" description="Basic and acidic residues" evidence="16">
    <location>
        <begin position="95"/>
        <end position="104"/>
    </location>
</feature>
<evidence type="ECO:0000256" key="12">
    <source>
        <dbReference type="ARBA" id="ARBA00023212"/>
    </source>
</evidence>
<dbReference type="EMBL" id="JW869828">
    <property type="protein sequence ID" value="AFP02346.1"/>
    <property type="molecule type" value="mRNA"/>
</dbReference>
<dbReference type="Pfam" id="PF07719">
    <property type="entry name" value="TPR_2"/>
    <property type="match status" value="1"/>
</dbReference>
<evidence type="ECO:0000256" key="9">
    <source>
        <dbReference type="ARBA" id="ARBA00022803"/>
    </source>
</evidence>
<keyword evidence="13" id="KW-0539">Nucleus</keyword>
<dbReference type="GO" id="GO:0005829">
    <property type="term" value="C:cytosol"/>
    <property type="evidence" value="ECO:0007669"/>
    <property type="project" value="UniProtKB-SubCell"/>
</dbReference>
<evidence type="ECO:0000259" key="18">
    <source>
        <dbReference type="PROSITE" id="PS50059"/>
    </source>
</evidence>
<protein>
    <recommendedName>
        <fullName evidence="14">peptidylprolyl isomerase</fullName>
        <ecNumber evidence="14">5.2.1.8</ecNumber>
    </recommendedName>
</protein>
<keyword evidence="8" id="KW-0677">Repeat</keyword>
<evidence type="ECO:0000256" key="8">
    <source>
        <dbReference type="ARBA" id="ARBA00022737"/>
    </source>
</evidence>
<dbReference type="PROSITE" id="PS50005">
    <property type="entry name" value="TPR"/>
    <property type="match status" value="1"/>
</dbReference>
<keyword evidence="7" id="KW-0493">Microtubule</keyword>
<dbReference type="InterPro" id="IPR013105">
    <property type="entry name" value="TPR_2"/>
</dbReference>
<evidence type="ECO:0000256" key="4">
    <source>
        <dbReference type="ARBA" id="ARBA00004514"/>
    </source>
</evidence>
<dbReference type="GO" id="GO:0016020">
    <property type="term" value="C:membrane"/>
    <property type="evidence" value="ECO:0007669"/>
    <property type="project" value="TreeGrafter"/>
</dbReference>
<proteinExistence type="evidence at transcript level"/>
<keyword evidence="17" id="KW-0812">Transmembrane</keyword>
<evidence type="ECO:0000256" key="13">
    <source>
        <dbReference type="ARBA" id="ARBA00023242"/>
    </source>
</evidence>
<keyword evidence="6" id="KW-0597">Phosphoprotein</keyword>
<evidence type="ECO:0000256" key="10">
    <source>
        <dbReference type="ARBA" id="ARBA00022990"/>
    </source>
</evidence>
<dbReference type="Pfam" id="PF00254">
    <property type="entry name" value="FKBP_C"/>
    <property type="match status" value="1"/>
</dbReference>
<feature type="compositionally biased region" description="Acidic residues" evidence="16">
    <location>
        <begin position="50"/>
        <end position="67"/>
    </location>
</feature>
<feature type="transmembrane region" description="Helical" evidence="17">
    <location>
        <begin position="424"/>
        <end position="444"/>
    </location>
</feature>
<dbReference type="Gene3D" id="1.25.40.10">
    <property type="entry name" value="Tetratricopeptide repeat domain"/>
    <property type="match status" value="1"/>
</dbReference>
<name>V9KV20_CALMI</name>
<evidence type="ECO:0000256" key="7">
    <source>
        <dbReference type="ARBA" id="ARBA00022701"/>
    </source>
</evidence>
<keyword evidence="14" id="KW-0697">Rotamase</keyword>
<evidence type="ECO:0000256" key="5">
    <source>
        <dbReference type="ARBA" id="ARBA00022481"/>
    </source>
</evidence>
<dbReference type="SUPFAM" id="SSF48452">
    <property type="entry name" value="TPR-like"/>
    <property type="match status" value="1"/>
</dbReference>
<evidence type="ECO:0000256" key="3">
    <source>
        <dbReference type="ARBA" id="ARBA00004245"/>
    </source>
</evidence>
<sequence length="446" mass="48703">MASVEETQEIPFDSQWGAGDGTQQVTENEHTDTLTSDKTLSRGKASLLDSGEDTEISKEDTDEDDPNDLPPLEDVGSAITFQDCKDEKFEGEESSDAKVQRVEESEGADSGPVTADDGEKPEGEWLEVLGNGLLKKKVLVAGRGELSQPQKGQNVTIRLKTSLEDGTVLQEEPGLSFTLGDGDVIQALDLCVQLMELDETAQIISDSKYAYGTRGSTQPAIPPSARLHMEVQLVDVEEAPDPELLSGRERLDLANSKRERGNAYYQRADFVSATNSYSIALNIVGCNSKVDITVEEESELLDVKVKCLNNLAATQLKLEHYESVLKSCSAVLQHQPDNIKALFRKGKVLALQREYTEAIAVLRKALKLEPSNKMLHTELSKLVKKHSEQKNIEQAMYKKMLGDIATSSPSGPPSKSPWSIPWKWLFGASMVAVGGVAVSIIVAARN</sequence>
<dbReference type="GO" id="GO:0012505">
    <property type="term" value="C:endomembrane system"/>
    <property type="evidence" value="ECO:0007669"/>
    <property type="project" value="TreeGrafter"/>
</dbReference>
<dbReference type="AlphaFoldDB" id="V9KV20"/>
<dbReference type="EC" id="5.2.1.8" evidence="14"/>
<dbReference type="InterPro" id="IPR046357">
    <property type="entry name" value="PPIase_dom_sf"/>
</dbReference>
<keyword evidence="17" id="KW-1133">Transmembrane helix</keyword>
<evidence type="ECO:0000256" key="2">
    <source>
        <dbReference type="ARBA" id="ARBA00004173"/>
    </source>
</evidence>
<dbReference type="GO" id="GO:0005740">
    <property type="term" value="C:mitochondrial envelope"/>
    <property type="evidence" value="ECO:0007669"/>
    <property type="project" value="TreeGrafter"/>
</dbReference>
<feature type="repeat" description="TPR" evidence="15">
    <location>
        <begin position="339"/>
        <end position="372"/>
    </location>
</feature>
<dbReference type="GO" id="GO:0005634">
    <property type="term" value="C:nucleus"/>
    <property type="evidence" value="ECO:0007669"/>
    <property type="project" value="UniProtKB-SubCell"/>
</dbReference>
<evidence type="ECO:0000313" key="19">
    <source>
        <dbReference type="EMBL" id="AFP02346.1"/>
    </source>
</evidence>
<accession>V9KV20</accession>
<keyword evidence="14 19" id="KW-0413">Isomerase</keyword>
<keyword evidence="5" id="KW-0488">Methylation</keyword>
<dbReference type="InterPro" id="IPR011990">
    <property type="entry name" value="TPR-like_helical_dom_sf"/>
</dbReference>
<dbReference type="InterPro" id="IPR050754">
    <property type="entry name" value="FKBP4/5/8-like"/>
</dbReference>
<dbReference type="InterPro" id="IPR001179">
    <property type="entry name" value="PPIase_FKBP_dom"/>
</dbReference>
<keyword evidence="12" id="KW-0963">Cytoplasm</keyword>
<feature type="region of interest" description="Disordered" evidence="16">
    <location>
        <begin position="1"/>
        <end position="122"/>
    </location>
</feature>
<evidence type="ECO:0000256" key="17">
    <source>
        <dbReference type="SAM" id="Phobius"/>
    </source>
</evidence>
<dbReference type="GO" id="GO:0043066">
    <property type="term" value="P:negative regulation of apoptotic process"/>
    <property type="evidence" value="ECO:0007669"/>
    <property type="project" value="TreeGrafter"/>
</dbReference>
<organism evidence="19">
    <name type="scientific">Callorhinchus milii</name>
    <name type="common">Ghost shark</name>
    <dbReference type="NCBI Taxonomy" id="7868"/>
    <lineage>
        <taxon>Eukaryota</taxon>
        <taxon>Metazoa</taxon>
        <taxon>Chordata</taxon>
        <taxon>Craniata</taxon>
        <taxon>Vertebrata</taxon>
        <taxon>Chondrichthyes</taxon>
        <taxon>Holocephali</taxon>
        <taxon>Chimaeriformes</taxon>
        <taxon>Callorhinchidae</taxon>
        <taxon>Callorhinchus</taxon>
    </lineage>
</organism>